<name>A0A0G4GX15_9ALVE</name>
<dbReference type="EMBL" id="CDMZ01001642">
    <property type="protein sequence ID" value="CEM35544.1"/>
    <property type="molecule type" value="Genomic_DNA"/>
</dbReference>
<proteinExistence type="predicted"/>
<reference evidence="1" key="1">
    <citation type="submission" date="2014-11" db="EMBL/GenBank/DDBJ databases">
        <authorList>
            <person name="Otto D Thomas"/>
            <person name="Naeem Raeece"/>
        </authorList>
    </citation>
    <scope>NUCLEOTIDE SEQUENCE</scope>
</reference>
<gene>
    <name evidence="1" type="ORF">Cvel_23745</name>
</gene>
<dbReference type="VEuPathDB" id="CryptoDB:Cvel_23745"/>
<dbReference type="AlphaFoldDB" id="A0A0G4GX15"/>
<evidence type="ECO:0000313" key="1">
    <source>
        <dbReference type="EMBL" id="CEM35544.1"/>
    </source>
</evidence>
<sequence length="261" mass="29186">MEDVPKTVSRGRVRLISETAAYQASFDRFKEDELNGYTAGKAKRCGAEGRVVQVYSDQTVTILFDDGEKLDFPFETIGEQLSVDGPLLPVTWGRVKLHGDGLTFRPLFFRFPEGTDSVNCWSEEKQKYCGSEGRVVKLFGDSTVTLAFDDGKQFDFPFEAVEKQTETLSFKKTAVVRVKSAEVFGASPFQHFFSRFDPSDELNSWSEAKSAKQGMLGVITEVFGDATATLLFEDLQMMDFPFEALEAEAVTNVQGFQFVQS</sequence>
<organism evidence="1">
    <name type="scientific">Chromera velia CCMP2878</name>
    <dbReference type="NCBI Taxonomy" id="1169474"/>
    <lineage>
        <taxon>Eukaryota</taxon>
        <taxon>Sar</taxon>
        <taxon>Alveolata</taxon>
        <taxon>Colpodellida</taxon>
        <taxon>Chromeraceae</taxon>
        <taxon>Chromera</taxon>
    </lineage>
</organism>
<protein>
    <submittedName>
        <fullName evidence="1">Uncharacterized protein</fullName>
    </submittedName>
</protein>
<accession>A0A0G4GX15</accession>